<sequence length="97" mass="10386">MSPENQIEATEAKPIKSYSGEERGRSGGGGRGGFGRGGFSLGSSGRGRSDGGFWGGGHVPTKPWTGNVVPASLRSGEEEEEKVHSRRKGFKKLFDWF</sequence>
<evidence type="ECO:0000256" key="1">
    <source>
        <dbReference type="SAM" id="MobiDB-lite"/>
    </source>
</evidence>
<protein>
    <submittedName>
        <fullName evidence="2">Uncharacterized protein</fullName>
    </submittedName>
</protein>
<feature type="compositionally biased region" description="Basic and acidic residues" evidence="1">
    <location>
        <begin position="10"/>
        <end position="25"/>
    </location>
</feature>
<reference evidence="2" key="1">
    <citation type="submission" date="2022-12" db="EMBL/GenBank/DDBJ databases">
        <authorList>
            <person name="Webb A."/>
        </authorList>
    </citation>
    <scope>NUCLEOTIDE SEQUENCE</scope>
    <source>
        <strain evidence="2">Hp1</strain>
    </source>
</reference>
<evidence type="ECO:0000313" key="3">
    <source>
        <dbReference type="Proteomes" id="UP001162031"/>
    </source>
</evidence>
<proteinExistence type="predicted"/>
<keyword evidence="3" id="KW-1185">Reference proteome</keyword>
<evidence type="ECO:0000313" key="2">
    <source>
        <dbReference type="EMBL" id="CAI5739263.1"/>
    </source>
</evidence>
<feature type="region of interest" description="Disordered" evidence="1">
    <location>
        <begin position="1"/>
        <end position="83"/>
    </location>
</feature>
<dbReference type="Proteomes" id="UP001162031">
    <property type="component" value="Unassembled WGS sequence"/>
</dbReference>
<gene>
    <name evidence="2" type="ORF">HBR001_LOCUS7761</name>
</gene>
<comment type="caution">
    <text evidence="2">The sequence shown here is derived from an EMBL/GenBank/DDBJ whole genome shotgun (WGS) entry which is preliminary data.</text>
</comment>
<accession>A0AAV0UTH0</accession>
<feature type="compositionally biased region" description="Gly residues" evidence="1">
    <location>
        <begin position="26"/>
        <end position="40"/>
    </location>
</feature>
<dbReference type="EMBL" id="CANTFL010001416">
    <property type="protein sequence ID" value="CAI5739263.1"/>
    <property type="molecule type" value="Genomic_DNA"/>
</dbReference>
<name>A0AAV0UTH0_HYABA</name>
<dbReference type="AlphaFoldDB" id="A0AAV0UTH0"/>
<organism evidence="2 3">
    <name type="scientific">Hyaloperonospora brassicae</name>
    <name type="common">Brassica downy mildew</name>
    <name type="synonym">Peronospora brassicae</name>
    <dbReference type="NCBI Taxonomy" id="162125"/>
    <lineage>
        <taxon>Eukaryota</taxon>
        <taxon>Sar</taxon>
        <taxon>Stramenopiles</taxon>
        <taxon>Oomycota</taxon>
        <taxon>Peronosporomycetes</taxon>
        <taxon>Peronosporales</taxon>
        <taxon>Peronosporaceae</taxon>
        <taxon>Hyaloperonospora</taxon>
    </lineage>
</organism>